<dbReference type="SMART" id="SM00355">
    <property type="entry name" value="ZnF_C2H2"/>
    <property type="match status" value="1"/>
</dbReference>
<dbReference type="EnsemblPlants" id="AES94439">
    <property type="protein sequence ID" value="AES94439"/>
    <property type="gene ID" value="MTR_5g014400"/>
</dbReference>
<evidence type="ECO:0000256" key="8">
    <source>
        <dbReference type="PROSITE-ProRule" id="PRU00042"/>
    </source>
</evidence>
<dbReference type="PROSITE" id="PS00028">
    <property type="entry name" value="ZINC_FINGER_C2H2_1"/>
    <property type="match status" value="1"/>
</dbReference>
<dbReference type="GeneID" id="11424807"/>
<gene>
    <name evidence="11" type="primary">PALM1</name>
    <name evidence="14" type="synonym">11424807</name>
    <name evidence="12" type="ordered locus">MTR_5g014400</name>
    <name evidence="13" type="ORF">MtrunA17_Chr5g0400571</name>
</gene>
<keyword evidence="2" id="KW-0479">Metal-binding</keyword>
<dbReference type="PANTHER" id="PTHR45801">
    <property type="entry name" value="OS07G0101800 PROTEIN"/>
    <property type="match status" value="1"/>
</dbReference>
<evidence type="ECO:0000259" key="10">
    <source>
        <dbReference type="PROSITE" id="PS50157"/>
    </source>
</evidence>
<dbReference type="PaxDb" id="3880-AES94439"/>
<dbReference type="KEGG" id="mtr:11424807"/>
<dbReference type="STRING" id="3880.D7R6G3"/>
<feature type="region of interest" description="Disordered" evidence="9">
    <location>
        <begin position="1"/>
        <end position="59"/>
    </location>
</feature>
<evidence type="ECO:0000313" key="14">
    <source>
        <dbReference type="EnsemblPlants" id="AES94439"/>
    </source>
</evidence>
<dbReference type="AlphaFoldDB" id="D7R6G3"/>
<reference evidence="14" key="4">
    <citation type="submission" date="2015-04" db="UniProtKB">
        <authorList>
            <consortium name="EnsemblPlants"/>
        </authorList>
    </citation>
    <scope>IDENTIFICATION</scope>
    <source>
        <strain evidence="14">cv. Jemalong A17</strain>
    </source>
</reference>
<keyword evidence="3 8" id="KW-0863">Zinc-finger</keyword>
<evidence type="ECO:0000256" key="7">
    <source>
        <dbReference type="ARBA" id="ARBA00023242"/>
    </source>
</evidence>
<dbReference type="GO" id="GO:0005634">
    <property type="term" value="C:nucleus"/>
    <property type="evidence" value="ECO:0007669"/>
    <property type="project" value="UniProtKB-SubCell"/>
</dbReference>
<evidence type="ECO:0000313" key="12">
    <source>
        <dbReference type="EMBL" id="AES94439.1"/>
    </source>
</evidence>
<dbReference type="OrthoDB" id="1708403at2759"/>
<dbReference type="SUPFAM" id="SSF57667">
    <property type="entry name" value="beta-beta-alpha zinc fingers"/>
    <property type="match status" value="1"/>
</dbReference>
<evidence type="ECO:0000313" key="13">
    <source>
        <dbReference type="EMBL" id="RHN53870.1"/>
    </source>
</evidence>
<dbReference type="Pfam" id="PF13912">
    <property type="entry name" value="zf-C2H2_6"/>
    <property type="match status" value="1"/>
</dbReference>
<proteinExistence type="predicted"/>
<evidence type="ECO:0000256" key="2">
    <source>
        <dbReference type="ARBA" id="ARBA00022723"/>
    </source>
</evidence>
<feature type="domain" description="C2H2-type" evidence="10">
    <location>
        <begin position="82"/>
        <end position="109"/>
    </location>
</feature>
<sequence length="251" mass="28034">MATDIGLLSNMTQIQKSSQSQSQQHQPNPNSNTTTPPSPSSSTWMWNPKQHQEQEDEDSWEVRAFAEDTRNIMNTTWPPRSYTCTFCRREFRSAQALGGHMNVHRRDRARLHQTQPPLNSSHPSSPFINIPPQDLVANAGLCLLYHLPNPNNNAFASFNSSSPNGESPSTFLSISSSTSYPPNNLMMQMQACSPSFNFQVDNSARLINNSISSFSSKVDQQHATCTSIDDNGHEIEELDLELRLGNKPTPT</sequence>
<evidence type="ECO:0000313" key="11">
    <source>
        <dbReference type="EMBL" id="ADI60286.1"/>
    </source>
</evidence>
<dbReference type="InterPro" id="IPR036236">
    <property type="entry name" value="Znf_C2H2_sf"/>
</dbReference>
<dbReference type="GO" id="GO:0008270">
    <property type="term" value="F:zinc ion binding"/>
    <property type="evidence" value="ECO:0007669"/>
    <property type="project" value="UniProtKB-KW"/>
</dbReference>
<accession>D7R6G3</accession>
<evidence type="ECO:0000256" key="4">
    <source>
        <dbReference type="ARBA" id="ARBA00022833"/>
    </source>
</evidence>
<keyword evidence="15" id="KW-1185">Reference proteome</keyword>
<evidence type="ECO:0000256" key="9">
    <source>
        <dbReference type="SAM" id="MobiDB-lite"/>
    </source>
</evidence>
<name>D7R6G3_MEDTR</name>
<dbReference type="Gramene" id="rna28830">
    <property type="protein sequence ID" value="RHN53870.1"/>
    <property type="gene ID" value="gene28830"/>
</dbReference>
<protein>
    <submittedName>
        <fullName evidence="11">PALMATE-LIKE PENTAFOLIATA1</fullName>
    </submittedName>
    <submittedName>
        <fullName evidence="12">Palmate-like pentafoliata 1 transcription factor</fullName>
    </submittedName>
    <submittedName>
        <fullName evidence="13">Putative transcription factor C2H2 family</fullName>
    </submittedName>
</protein>
<reference evidence="12 15" key="3">
    <citation type="journal article" date="2014" name="BMC Genomics">
        <title>An improved genome release (version Mt4.0) for the model legume Medicago truncatula.</title>
        <authorList>
            <person name="Tang H."/>
            <person name="Krishnakumar V."/>
            <person name="Bidwell S."/>
            <person name="Rosen B."/>
            <person name="Chan A."/>
            <person name="Zhou S."/>
            <person name="Gentzbittel L."/>
            <person name="Childs K.L."/>
            <person name="Yandell M."/>
            <person name="Gundlach H."/>
            <person name="Mayer K.F."/>
            <person name="Schwartz D.C."/>
            <person name="Town C.D."/>
        </authorList>
    </citation>
    <scope>GENOME REANNOTATION</scope>
    <source>
        <strain evidence="14 15">cv. Jemalong A17</strain>
    </source>
</reference>
<evidence type="ECO:0000256" key="1">
    <source>
        <dbReference type="ARBA" id="ARBA00004123"/>
    </source>
</evidence>
<reference evidence="11" key="1">
    <citation type="journal article" date="2010" name="Proc. Natl. Acad. Sci. U.S.A.">
        <title>Control of dissected leaf morphology by a Cys(2)His(2) zinc finger transcription factor in the model legume Medicago truncatula.</title>
        <authorList>
            <person name="Chen J."/>
            <person name="Yu J."/>
            <person name="Ge L."/>
            <person name="Wang H."/>
            <person name="Berbel A."/>
            <person name="Liu Y."/>
            <person name="Chen Y."/>
            <person name="Li G."/>
            <person name="Tadege M."/>
            <person name="Wen J."/>
            <person name="Cosson V."/>
            <person name="Mysore K.S."/>
            <person name="Ratet P."/>
            <person name="Madueno F."/>
            <person name="Bai G."/>
            <person name="Chen R."/>
        </authorList>
    </citation>
    <scope>NUCLEOTIDE SEQUENCE</scope>
</reference>
<keyword evidence="5" id="KW-0805">Transcription regulation</keyword>
<dbReference type="Gene3D" id="3.30.160.60">
    <property type="entry name" value="Classic Zinc Finger"/>
    <property type="match status" value="1"/>
</dbReference>
<dbReference type="EMBL" id="HM038482">
    <property type="protein sequence ID" value="ADI60286.1"/>
    <property type="molecule type" value="Genomic_DNA"/>
</dbReference>
<dbReference type="Proteomes" id="UP000002051">
    <property type="component" value="Chromosome 5"/>
</dbReference>
<reference evidence="13" key="5">
    <citation type="journal article" date="2018" name="Nat. Plants">
        <title>Whole-genome landscape of Medicago truncatula symbiotic genes.</title>
        <authorList>
            <person name="Pecrix Y."/>
            <person name="Gamas P."/>
            <person name="Carrere S."/>
        </authorList>
    </citation>
    <scope>NUCLEOTIDE SEQUENCE</scope>
    <source>
        <tissue evidence="13">Leaves</tissue>
    </source>
</reference>
<dbReference type="OMA" id="NNLMSPC"/>
<dbReference type="PROSITE" id="PS50157">
    <property type="entry name" value="ZINC_FINGER_C2H2_2"/>
    <property type="match status" value="1"/>
</dbReference>
<dbReference type="InterPro" id="IPR052426">
    <property type="entry name" value="Plant_dev_regulator"/>
</dbReference>
<dbReference type="EMBL" id="CM001221">
    <property type="protein sequence ID" value="AES94439.1"/>
    <property type="molecule type" value="Genomic_DNA"/>
</dbReference>
<evidence type="ECO:0000256" key="3">
    <source>
        <dbReference type="ARBA" id="ARBA00022771"/>
    </source>
</evidence>
<keyword evidence="7" id="KW-0539">Nucleus</keyword>
<evidence type="ECO:0000256" key="5">
    <source>
        <dbReference type="ARBA" id="ARBA00023015"/>
    </source>
</evidence>
<dbReference type="Proteomes" id="UP000265566">
    <property type="component" value="Chromosome 5"/>
</dbReference>
<dbReference type="InterPro" id="IPR013087">
    <property type="entry name" value="Znf_C2H2_type"/>
</dbReference>
<evidence type="ECO:0000313" key="15">
    <source>
        <dbReference type="Proteomes" id="UP000002051"/>
    </source>
</evidence>
<dbReference type="PANTHER" id="PTHR45801:SF5">
    <property type="entry name" value="OS05G0286100 PROTEIN"/>
    <property type="match status" value="1"/>
</dbReference>
<organism evidence="11">
    <name type="scientific">Medicago truncatula</name>
    <name type="common">Barrel medic</name>
    <name type="synonym">Medicago tribuloides</name>
    <dbReference type="NCBI Taxonomy" id="3880"/>
    <lineage>
        <taxon>Eukaryota</taxon>
        <taxon>Viridiplantae</taxon>
        <taxon>Streptophyta</taxon>
        <taxon>Embryophyta</taxon>
        <taxon>Tracheophyta</taxon>
        <taxon>Spermatophyta</taxon>
        <taxon>Magnoliopsida</taxon>
        <taxon>eudicotyledons</taxon>
        <taxon>Gunneridae</taxon>
        <taxon>Pentapetalae</taxon>
        <taxon>rosids</taxon>
        <taxon>fabids</taxon>
        <taxon>Fabales</taxon>
        <taxon>Fabaceae</taxon>
        <taxon>Papilionoideae</taxon>
        <taxon>50 kb inversion clade</taxon>
        <taxon>NPAAA clade</taxon>
        <taxon>Hologalegina</taxon>
        <taxon>IRL clade</taxon>
        <taxon>Trifolieae</taxon>
        <taxon>Medicago</taxon>
    </lineage>
</organism>
<keyword evidence="6" id="KW-0804">Transcription</keyword>
<dbReference type="EMBL" id="PSQE01000005">
    <property type="protein sequence ID" value="RHN53870.1"/>
    <property type="molecule type" value="Genomic_DNA"/>
</dbReference>
<feature type="compositionally biased region" description="Low complexity" evidence="9">
    <location>
        <begin position="17"/>
        <end position="43"/>
    </location>
</feature>
<keyword evidence="4" id="KW-0862">Zinc</keyword>
<dbReference type="HOGENOM" id="CLU_068782_1_1_1"/>
<reference evidence="12 15" key="2">
    <citation type="journal article" date="2011" name="Nature">
        <title>The Medicago genome provides insight into the evolution of rhizobial symbioses.</title>
        <authorList>
            <person name="Young N.D."/>
            <person name="Debelle F."/>
            <person name="Oldroyd G.E."/>
            <person name="Geurts R."/>
            <person name="Cannon S.B."/>
            <person name="Udvardi M.K."/>
            <person name="Benedito V.A."/>
            <person name="Mayer K.F."/>
            <person name="Gouzy J."/>
            <person name="Schoof H."/>
            <person name="Van de Peer Y."/>
            <person name="Proost S."/>
            <person name="Cook D.R."/>
            <person name="Meyers B.C."/>
            <person name="Spannagl M."/>
            <person name="Cheung F."/>
            <person name="De Mita S."/>
            <person name="Krishnakumar V."/>
            <person name="Gundlach H."/>
            <person name="Zhou S."/>
            <person name="Mudge J."/>
            <person name="Bharti A.K."/>
            <person name="Murray J.D."/>
            <person name="Naoumkina M.A."/>
            <person name="Rosen B."/>
            <person name="Silverstein K.A."/>
            <person name="Tang H."/>
            <person name="Rombauts S."/>
            <person name="Zhao P.X."/>
            <person name="Zhou P."/>
            <person name="Barbe V."/>
            <person name="Bardou P."/>
            <person name="Bechner M."/>
            <person name="Bellec A."/>
            <person name="Berger A."/>
            <person name="Berges H."/>
            <person name="Bidwell S."/>
            <person name="Bisseling T."/>
            <person name="Choisne N."/>
            <person name="Couloux A."/>
            <person name="Denny R."/>
            <person name="Deshpande S."/>
            <person name="Dai X."/>
            <person name="Doyle J.J."/>
            <person name="Dudez A.M."/>
            <person name="Farmer A.D."/>
            <person name="Fouteau S."/>
            <person name="Franken C."/>
            <person name="Gibelin C."/>
            <person name="Gish J."/>
            <person name="Goldstein S."/>
            <person name="Gonzalez A.J."/>
            <person name="Green P.J."/>
            <person name="Hallab A."/>
            <person name="Hartog M."/>
            <person name="Hua A."/>
            <person name="Humphray S.J."/>
            <person name="Jeong D.H."/>
            <person name="Jing Y."/>
            <person name="Jocker A."/>
            <person name="Kenton S.M."/>
            <person name="Kim D.J."/>
            <person name="Klee K."/>
            <person name="Lai H."/>
            <person name="Lang C."/>
            <person name="Lin S."/>
            <person name="Macmil S.L."/>
            <person name="Magdelenat G."/>
            <person name="Matthews L."/>
            <person name="McCorrison J."/>
            <person name="Monaghan E.L."/>
            <person name="Mun J.H."/>
            <person name="Najar F.Z."/>
            <person name="Nicholson C."/>
            <person name="Noirot C."/>
            <person name="O'Bleness M."/>
            <person name="Paule C.R."/>
            <person name="Poulain J."/>
            <person name="Prion F."/>
            <person name="Qin B."/>
            <person name="Qu C."/>
            <person name="Retzel E.F."/>
            <person name="Riddle C."/>
            <person name="Sallet E."/>
            <person name="Samain S."/>
            <person name="Samson N."/>
            <person name="Sanders I."/>
            <person name="Saurat O."/>
            <person name="Scarpelli C."/>
            <person name="Schiex T."/>
            <person name="Segurens B."/>
            <person name="Severin A.J."/>
            <person name="Sherrier D.J."/>
            <person name="Shi R."/>
            <person name="Sims S."/>
            <person name="Singer S.R."/>
            <person name="Sinharoy S."/>
            <person name="Sterck L."/>
            <person name="Viollet A."/>
            <person name="Wang B.B."/>
            <person name="Wang K."/>
            <person name="Wang M."/>
            <person name="Wang X."/>
            <person name="Warfsmann J."/>
            <person name="Weissenbach J."/>
            <person name="White D.D."/>
            <person name="White J.D."/>
            <person name="Wiley G.B."/>
            <person name="Wincker P."/>
            <person name="Xing Y."/>
            <person name="Yang L."/>
            <person name="Yao Z."/>
            <person name="Ying F."/>
            <person name="Zhai J."/>
            <person name="Zhou L."/>
            <person name="Zuber A."/>
            <person name="Denarie J."/>
            <person name="Dixon R.A."/>
            <person name="May G.D."/>
            <person name="Schwartz D.C."/>
            <person name="Rogers J."/>
            <person name="Quetier F."/>
            <person name="Town C.D."/>
            <person name="Roe B.A."/>
        </authorList>
    </citation>
    <scope>NUCLEOTIDE SEQUENCE [LARGE SCALE GENOMIC DNA]</scope>
    <source>
        <strain evidence="12">A17</strain>
        <strain evidence="14 15">cv. Jemalong A17</strain>
    </source>
</reference>
<dbReference type="eggNOG" id="ENOG502RY2R">
    <property type="taxonomic scope" value="Eukaryota"/>
</dbReference>
<evidence type="ECO:0000256" key="6">
    <source>
        <dbReference type="ARBA" id="ARBA00023163"/>
    </source>
</evidence>
<comment type="subcellular location">
    <subcellularLocation>
        <location evidence="1">Nucleus</location>
    </subcellularLocation>
</comment>